<protein>
    <submittedName>
        <fullName evidence="1">Unannotated protein</fullName>
    </submittedName>
</protein>
<proteinExistence type="predicted"/>
<accession>A0A6J6DCR2</accession>
<evidence type="ECO:0000313" key="1">
    <source>
        <dbReference type="EMBL" id="CAB4561712.1"/>
    </source>
</evidence>
<organism evidence="1">
    <name type="scientific">freshwater metagenome</name>
    <dbReference type="NCBI Taxonomy" id="449393"/>
    <lineage>
        <taxon>unclassified sequences</taxon>
        <taxon>metagenomes</taxon>
        <taxon>ecological metagenomes</taxon>
    </lineage>
</organism>
<gene>
    <name evidence="1" type="ORF">UFOPK1591_00773</name>
</gene>
<sequence length="88" mass="9960">MSDATPADNGELLDEHELHLSDSVRFITRGVTPEQKAAVIVALDKIVDEESALEHGQTNGAESMWEKRRKGLRENMWLTRSFEDDFTS</sequence>
<dbReference type="EMBL" id="CAEZTD010000051">
    <property type="protein sequence ID" value="CAB4561712.1"/>
    <property type="molecule type" value="Genomic_DNA"/>
</dbReference>
<dbReference type="AlphaFoldDB" id="A0A6J6DCR2"/>
<name>A0A6J6DCR2_9ZZZZ</name>
<reference evidence="1" key="1">
    <citation type="submission" date="2020-05" db="EMBL/GenBank/DDBJ databases">
        <authorList>
            <person name="Chiriac C."/>
            <person name="Salcher M."/>
            <person name="Ghai R."/>
            <person name="Kavagutti S V."/>
        </authorList>
    </citation>
    <scope>NUCLEOTIDE SEQUENCE</scope>
</reference>